<comment type="caution">
    <text evidence="2">The sequence shown here is derived from an EMBL/GenBank/DDBJ whole genome shotgun (WGS) entry which is preliminary data.</text>
</comment>
<gene>
    <name evidence="2" type="ORF">I7X39_00650</name>
</gene>
<keyword evidence="1" id="KW-0812">Transmembrane</keyword>
<accession>A0A931NCB9</accession>
<dbReference type="EMBL" id="JAEDAK010000001">
    <property type="protein sequence ID" value="MBH9575402.1"/>
    <property type="molecule type" value="Genomic_DNA"/>
</dbReference>
<dbReference type="Proteomes" id="UP000613266">
    <property type="component" value="Unassembled WGS sequence"/>
</dbReference>
<evidence type="ECO:0000256" key="1">
    <source>
        <dbReference type="SAM" id="Phobius"/>
    </source>
</evidence>
<keyword evidence="3" id="KW-1185">Reference proteome</keyword>
<proteinExistence type="predicted"/>
<dbReference type="AlphaFoldDB" id="A0A931NCB9"/>
<feature type="transmembrane region" description="Helical" evidence="1">
    <location>
        <begin position="61"/>
        <end position="82"/>
    </location>
</feature>
<feature type="transmembrane region" description="Helical" evidence="1">
    <location>
        <begin position="102"/>
        <end position="126"/>
    </location>
</feature>
<keyword evidence="1" id="KW-1133">Transmembrane helix</keyword>
<evidence type="ECO:0000313" key="3">
    <source>
        <dbReference type="Proteomes" id="UP000613266"/>
    </source>
</evidence>
<protein>
    <submittedName>
        <fullName evidence="2">TM2 domain-containing protein</fullName>
    </submittedName>
</protein>
<sequence length="141" mass="15197">MKHKGVAAWLALLLGSLGVHRAYLYGLRDRWLWLHPLPTLIGLAGLNRFQSIGQHDAMAAWTLPLLGLMLAQGALCAIVYGLCSDERWNARHNPEQPAAPTRWLPVLAAVAALLLGGTALMATIAFSAQRYFELSAEAAGG</sequence>
<feature type="transmembrane region" description="Helical" evidence="1">
    <location>
        <begin position="31"/>
        <end position="49"/>
    </location>
</feature>
<organism evidence="2 3">
    <name type="scientific">Inhella proteolytica</name>
    <dbReference type="NCBI Taxonomy" id="2795029"/>
    <lineage>
        <taxon>Bacteria</taxon>
        <taxon>Pseudomonadati</taxon>
        <taxon>Pseudomonadota</taxon>
        <taxon>Betaproteobacteria</taxon>
        <taxon>Burkholderiales</taxon>
        <taxon>Sphaerotilaceae</taxon>
        <taxon>Inhella</taxon>
    </lineage>
</organism>
<evidence type="ECO:0000313" key="2">
    <source>
        <dbReference type="EMBL" id="MBH9575402.1"/>
    </source>
</evidence>
<reference evidence="2" key="1">
    <citation type="submission" date="2020-12" db="EMBL/GenBank/DDBJ databases">
        <title>The genome sequence of Inhella sp. 1Y17.</title>
        <authorList>
            <person name="Liu Y."/>
        </authorList>
    </citation>
    <scope>NUCLEOTIDE SEQUENCE</scope>
    <source>
        <strain evidence="2">1Y17</strain>
    </source>
</reference>
<keyword evidence="1" id="KW-0472">Membrane</keyword>
<name>A0A931NCB9_9BURK</name>